<feature type="domain" description="AbiEi antitoxin N-terminal" evidence="1">
    <location>
        <begin position="16"/>
        <end position="61"/>
    </location>
</feature>
<proteinExistence type="predicted"/>
<dbReference type="Proteomes" id="UP000230553">
    <property type="component" value="Unassembled WGS sequence"/>
</dbReference>
<reference evidence="3" key="1">
    <citation type="submission" date="2017-09" db="EMBL/GenBank/DDBJ databases">
        <title>Depth-based differentiation of microbial function through sediment-hosted aquifers and enrichment of novel symbionts in the deep terrestrial subsurface.</title>
        <authorList>
            <person name="Probst A.J."/>
            <person name="Ladd B."/>
            <person name="Jarett J.K."/>
            <person name="Geller-Mcgrath D.E."/>
            <person name="Sieber C.M.K."/>
            <person name="Emerson J.B."/>
            <person name="Anantharaman K."/>
            <person name="Thomas B.C."/>
            <person name="Malmstrom R."/>
            <person name="Stieglmeier M."/>
            <person name="Klingl A."/>
            <person name="Woyke T."/>
            <person name="Ryan C.M."/>
            <person name="Banfield J.F."/>
        </authorList>
    </citation>
    <scope>NUCLEOTIDE SEQUENCE [LARGE SCALE GENOMIC DNA]</scope>
</reference>
<name>A0A2M7TFD3_9BACT</name>
<dbReference type="InterPro" id="IPR025159">
    <property type="entry name" value="AbiEi_N"/>
</dbReference>
<gene>
    <name evidence="2" type="ORF">COY31_02440</name>
</gene>
<dbReference type="EMBL" id="PFNM01000044">
    <property type="protein sequence ID" value="PIZ44551.1"/>
    <property type="molecule type" value="Genomic_DNA"/>
</dbReference>
<evidence type="ECO:0000313" key="2">
    <source>
        <dbReference type="EMBL" id="PIZ44551.1"/>
    </source>
</evidence>
<comment type="caution">
    <text evidence="2">The sequence shown here is derived from an EMBL/GenBank/DDBJ whole genome shotgun (WGS) entry which is preliminary data.</text>
</comment>
<evidence type="ECO:0000259" key="1">
    <source>
        <dbReference type="Pfam" id="PF13338"/>
    </source>
</evidence>
<evidence type="ECO:0000313" key="3">
    <source>
        <dbReference type="Proteomes" id="UP000230553"/>
    </source>
</evidence>
<dbReference type="AlphaFoldDB" id="A0A2M7TFD3"/>
<dbReference type="Pfam" id="PF13338">
    <property type="entry name" value="AbiEi_4"/>
    <property type="match status" value="1"/>
</dbReference>
<sequence>MAKLVNWAIFERKLKEKKIPVFTPLDIRRIFGVSKVAANFLLHRYTQRKLLIRLKRGLYILYDADIPDFYLANKLYEPSYVSLEFALSYHRVIPETVYEITSVTTKATRRFKALGKIFSYRRIKKEAFTGYFISKQRGLTFIIAEPEKAFVDLTYLRVLSNKKPISRFDKEKINLSKTLRYAKLFNNKKLVGVIKRTLR</sequence>
<organism evidence="2 3">
    <name type="scientific">Candidatus Wolfebacteria bacterium CG_4_10_14_0_2_um_filter_39_18</name>
    <dbReference type="NCBI Taxonomy" id="1975061"/>
    <lineage>
        <taxon>Bacteria</taxon>
        <taxon>Candidatus Wolfeibacteriota</taxon>
    </lineage>
</organism>
<accession>A0A2M7TFD3</accession>
<protein>
    <recommendedName>
        <fullName evidence="1">AbiEi antitoxin N-terminal domain-containing protein</fullName>
    </recommendedName>
</protein>